<reference evidence="6" key="2">
    <citation type="submission" date="2022-06" db="UniProtKB">
        <authorList>
            <consortium name="EnsemblMetazoa"/>
        </authorList>
    </citation>
    <scope>IDENTIFICATION</scope>
</reference>
<sequence>MMSLEGNVISRWDPPSYLQLPEQPSSRFMDRLIHLKTTYWNRGYAIFLLGFIGLTITSLQWTVYYRFIEFMEKQNKIDSSHYGYMSYNMYGYSLGLIPGGILGTVYPAHNILGIFIAVSSIGHLLHFMSISYLNTLTHCIFQFFIGTTMAVVDMSLYRVWTYWVPLNKQSIRHVPIVLYVMIFDGGYIHDTIDNVHDKHSSSMLTLFIGLIGLAWYVLWLYVINGNYSFRNLKNPDCILFGGTNNSRYSFEAYGVSLTRSIVSEIPWKSICTSKPFLAIVLLYVFDVRLHYSFGSVGDDTFEWTMRHYTIVLMLLFVVLVELVPEITVSISTANVRKFWSCSYFGSMGIVFILEAILGNTIRTNKTCQYFFNEMHYLYSFGFYVNILDIAPKYASLLASLLLSIHYNSDFLWVNVINRILSYVNLNEVETDILMTIICFTLAVLYAIFASAEPHHGQMNRWKKINKIWLKMTINYNNLICTM</sequence>
<comment type="subcellular location">
    <subcellularLocation>
        <location evidence="1">Membrane</location>
        <topology evidence="1">Multi-pass membrane protein</topology>
    </subcellularLocation>
</comment>
<keyword evidence="4 5" id="KW-0472">Membrane</keyword>
<dbReference type="GeneID" id="100569641"/>
<dbReference type="SUPFAM" id="SSF103473">
    <property type="entry name" value="MFS general substrate transporter"/>
    <property type="match status" value="1"/>
</dbReference>
<organism evidence="6 7">
    <name type="scientific">Acyrthosiphon pisum</name>
    <name type="common">Pea aphid</name>
    <dbReference type="NCBI Taxonomy" id="7029"/>
    <lineage>
        <taxon>Eukaryota</taxon>
        <taxon>Metazoa</taxon>
        <taxon>Ecdysozoa</taxon>
        <taxon>Arthropoda</taxon>
        <taxon>Hexapoda</taxon>
        <taxon>Insecta</taxon>
        <taxon>Pterygota</taxon>
        <taxon>Neoptera</taxon>
        <taxon>Paraneoptera</taxon>
        <taxon>Hemiptera</taxon>
        <taxon>Sternorrhyncha</taxon>
        <taxon>Aphidomorpha</taxon>
        <taxon>Aphidoidea</taxon>
        <taxon>Aphididae</taxon>
        <taxon>Macrosiphini</taxon>
        <taxon>Acyrthosiphon</taxon>
    </lineage>
</organism>
<reference evidence="7" key="1">
    <citation type="submission" date="2010-06" db="EMBL/GenBank/DDBJ databases">
        <authorList>
            <person name="Jiang H."/>
            <person name="Abraham K."/>
            <person name="Ali S."/>
            <person name="Alsbrooks S.L."/>
            <person name="Anim B.N."/>
            <person name="Anosike U.S."/>
            <person name="Attaway T."/>
            <person name="Bandaranaike D.P."/>
            <person name="Battles P.K."/>
            <person name="Bell S.N."/>
            <person name="Bell A.V."/>
            <person name="Beltran B."/>
            <person name="Bickham C."/>
            <person name="Bustamante Y."/>
            <person name="Caleb T."/>
            <person name="Canada A."/>
            <person name="Cardenas V."/>
            <person name="Carter K."/>
            <person name="Chacko J."/>
            <person name="Chandrabose M.N."/>
            <person name="Chavez D."/>
            <person name="Chavez A."/>
            <person name="Chen L."/>
            <person name="Chu H.-S."/>
            <person name="Claassen K.J."/>
            <person name="Cockrell R."/>
            <person name="Collins M."/>
            <person name="Cooper J.A."/>
            <person name="Cree A."/>
            <person name="Curry S.M."/>
            <person name="Da Y."/>
            <person name="Dao M.D."/>
            <person name="Das B."/>
            <person name="Davila M.-L."/>
            <person name="Davy-Carroll L."/>
            <person name="Denson S."/>
            <person name="Dinh H."/>
            <person name="Ebong V.E."/>
            <person name="Edwards J.R."/>
            <person name="Egan A."/>
            <person name="El-Daye J."/>
            <person name="Escobedo L."/>
            <person name="Fernandez S."/>
            <person name="Fernando P.R."/>
            <person name="Flagg N."/>
            <person name="Forbes L.D."/>
            <person name="Fowler R.G."/>
            <person name="Fu Q."/>
            <person name="Gabisi R.A."/>
            <person name="Ganer J."/>
            <person name="Garbino Pronczuk A."/>
            <person name="Garcia R.M."/>
            <person name="Garner T."/>
            <person name="Garrett T.E."/>
            <person name="Gonzalez D.A."/>
            <person name="Hamid H."/>
            <person name="Hawkins E.S."/>
            <person name="Hirani K."/>
            <person name="Hogues M.E."/>
            <person name="Hollins B."/>
            <person name="Hsiao C.-H."/>
            <person name="Jabil R."/>
            <person name="James M.L."/>
            <person name="Jhangiani S.N."/>
            <person name="Johnson B."/>
            <person name="Johnson Q."/>
            <person name="Joshi V."/>
            <person name="Kalu J.B."/>
            <person name="Kam C."/>
            <person name="Kashfia A."/>
            <person name="Keebler J."/>
            <person name="Kisamo H."/>
            <person name="Kovar C.L."/>
            <person name="Lago L.A."/>
            <person name="Lai C.-Y."/>
            <person name="Laidlaw J."/>
            <person name="Lara F."/>
            <person name="Le T.-K."/>
            <person name="Lee S.L."/>
            <person name="Legall F.H."/>
            <person name="Lemon S.J."/>
            <person name="Lewis L.R."/>
            <person name="Li B."/>
            <person name="Liu Y."/>
            <person name="Liu Y.-S."/>
            <person name="Lopez J."/>
            <person name="Lozado R.J."/>
            <person name="Lu J."/>
            <person name="Madu R.C."/>
            <person name="Maheshwari M."/>
            <person name="Maheshwari R."/>
            <person name="Malloy K."/>
            <person name="Martinez E."/>
            <person name="Mathew T."/>
            <person name="Mercado I.C."/>
            <person name="Mercado C."/>
            <person name="Meyer B."/>
            <person name="Montgomery K."/>
            <person name="Morgan M.B."/>
            <person name="Munidasa M."/>
            <person name="Nazareth L.V."/>
            <person name="Nelson J."/>
            <person name="Ng B.M."/>
            <person name="Nguyen N.B."/>
            <person name="Nguyen P.Q."/>
            <person name="Nguyen T."/>
            <person name="Obregon M."/>
            <person name="Okwuonu G.O."/>
            <person name="Onwere C.G."/>
            <person name="Orozco G."/>
            <person name="Parra A."/>
            <person name="Patel S."/>
            <person name="Patil S."/>
            <person name="Perez A."/>
            <person name="Perez Y."/>
            <person name="Pham C."/>
            <person name="Primus E.L."/>
            <person name="Pu L.-L."/>
            <person name="Puazo M."/>
            <person name="Qin X."/>
            <person name="Quiroz J.B."/>
            <person name="Reese J."/>
            <person name="Richards S."/>
            <person name="Rives C.M."/>
            <person name="Robberts R."/>
            <person name="Ruiz S.J."/>
            <person name="Ruiz M.J."/>
            <person name="Santibanez J."/>
            <person name="Schneider B.W."/>
            <person name="Sisson I."/>
            <person name="Smith M."/>
            <person name="Sodergren E."/>
            <person name="Song X.-Z."/>
            <person name="Song B.B."/>
            <person name="Summersgill H."/>
            <person name="Thelus R."/>
            <person name="Thornton R.D."/>
            <person name="Trejos Z.Y."/>
            <person name="Usmani K."/>
            <person name="Vattathil S."/>
            <person name="Villasana D."/>
            <person name="Walker D.L."/>
            <person name="Wang S."/>
            <person name="Wang K."/>
            <person name="White C.S."/>
            <person name="Williams A.C."/>
            <person name="Williamson J."/>
            <person name="Wilson K."/>
            <person name="Woghiren I.O."/>
            <person name="Woodworth J.R."/>
            <person name="Worley K.C."/>
            <person name="Wright R.A."/>
            <person name="Wu W."/>
            <person name="Young L."/>
            <person name="Zhang L."/>
            <person name="Zhang J."/>
            <person name="Zhu Y."/>
            <person name="Muzny D.M."/>
            <person name="Weinstock G."/>
            <person name="Gibbs R.A."/>
        </authorList>
    </citation>
    <scope>NUCLEOTIDE SEQUENCE [LARGE SCALE GENOMIC DNA]</scope>
    <source>
        <strain evidence="7">LSR1</strain>
    </source>
</reference>
<evidence type="ECO:0000256" key="5">
    <source>
        <dbReference type="SAM" id="Phobius"/>
    </source>
</evidence>
<protein>
    <submittedName>
        <fullName evidence="6">Uncharacterized protein</fullName>
    </submittedName>
</protein>
<keyword evidence="3 5" id="KW-1133">Transmembrane helix</keyword>
<feature type="transmembrane region" description="Helical" evidence="5">
    <location>
        <begin position="44"/>
        <end position="68"/>
    </location>
</feature>
<dbReference type="GO" id="GO:0016020">
    <property type="term" value="C:membrane"/>
    <property type="evidence" value="ECO:0007669"/>
    <property type="project" value="UniProtKB-SubCell"/>
</dbReference>
<dbReference type="Proteomes" id="UP000007819">
    <property type="component" value="Chromosome A2"/>
</dbReference>
<dbReference type="PANTHER" id="PTHR11662">
    <property type="entry name" value="SOLUTE CARRIER FAMILY 17"/>
    <property type="match status" value="1"/>
</dbReference>
<evidence type="ECO:0000256" key="1">
    <source>
        <dbReference type="ARBA" id="ARBA00004141"/>
    </source>
</evidence>
<name>A0A8R2AB96_ACYPI</name>
<accession>A0A8R2AB96</accession>
<dbReference type="InterPro" id="IPR036259">
    <property type="entry name" value="MFS_trans_sf"/>
</dbReference>
<feature type="transmembrane region" description="Helical" evidence="5">
    <location>
        <begin position="432"/>
        <end position="451"/>
    </location>
</feature>
<feature type="transmembrane region" description="Helical" evidence="5">
    <location>
        <begin position="203"/>
        <end position="223"/>
    </location>
</feature>
<dbReference type="PANTHER" id="PTHR11662:SF456">
    <property type="entry name" value="VESICULAR GLUTAMATE TRANSPORTER, ISOFORM A"/>
    <property type="match status" value="1"/>
</dbReference>
<evidence type="ECO:0000313" key="7">
    <source>
        <dbReference type="Proteomes" id="UP000007819"/>
    </source>
</evidence>
<feature type="transmembrane region" description="Helical" evidence="5">
    <location>
        <begin position="393"/>
        <end position="412"/>
    </location>
</feature>
<dbReference type="KEGG" id="api:100569641"/>
<dbReference type="AlphaFoldDB" id="A0A8R2AB96"/>
<evidence type="ECO:0000256" key="4">
    <source>
        <dbReference type="ARBA" id="ARBA00023136"/>
    </source>
</evidence>
<dbReference type="OrthoDB" id="6619810at2759"/>
<dbReference type="EnsemblMetazoa" id="XM_003248323.4">
    <property type="protein sequence ID" value="XP_003248371.1"/>
    <property type="gene ID" value="LOC100569641"/>
</dbReference>
<evidence type="ECO:0000313" key="6">
    <source>
        <dbReference type="EnsemblMetazoa" id="XP_003248371.1"/>
    </source>
</evidence>
<proteinExistence type="predicted"/>
<dbReference type="InterPro" id="IPR050382">
    <property type="entry name" value="MFS_Na/Anion_cotransporter"/>
</dbReference>
<dbReference type="RefSeq" id="XP_003248371.1">
    <property type="nucleotide sequence ID" value="XM_003248323.3"/>
</dbReference>
<feature type="transmembrane region" description="Helical" evidence="5">
    <location>
        <begin position="140"/>
        <end position="160"/>
    </location>
</feature>
<evidence type="ECO:0000256" key="3">
    <source>
        <dbReference type="ARBA" id="ARBA00022989"/>
    </source>
</evidence>
<feature type="transmembrane region" description="Helical" evidence="5">
    <location>
        <begin position="338"/>
        <end position="357"/>
    </location>
</feature>
<evidence type="ECO:0000256" key="2">
    <source>
        <dbReference type="ARBA" id="ARBA00022692"/>
    </source>
</evidence>
<feature type="transmembrane region" description="Helical" evidence="5">
    <location>
        <begin position="305"/>
        <end position="326"/>
    </location>
</feature>
<keyword evidence="2 5" id="KW-0812">Transmembrane</keyword>
<dbReference type="Gene3D" id="1.20.1250.20">
    <property type="entry name" value="MFS general substrate transporter like domains"/>
    <property type="match status" value="1"/>
</dbReference>
<keyword evidence="7" id="KW-1185">Reference proteome</keyword>
<feature type="transmembrane region" description="Helical" evidence="5">
    <location>
        <begin position="112"/>
        <end position="133"/>
    </location>
</feature>
<feature type="transmembrane region" description="Helical" evidence="5">
    <location>
        <begin position="89"/>
        <end position="106"/>
    </location>
</feature>